<evidence type="ECO:0000256" key="5">
    <source>
        <dbReference type="ARBA" id="ARBA00023244"/>
    </source>
</evidence>
<evidence type="ECO:0000256" key="4">
    <source>
        <dbReference type="ARBA" id="ARBA00022691"/>
    </source>
</evidence>
<comment type="similarity">
    <text evidence="6">Belongs to the precorrin methyltransferase family.</text>
</comment>
<keyword evidence="4" id="KW-0949">S-adenosyl-L-methionine</keyword>
<dbReference type="PANTHER" id="PTHR45790">
    <property type="entry name" value="SIROHEME SYNTHASE-RELATED"/>
    <property type="match status" value="1"/>
</dbReference>
<protein>
    <recommendedName>
        <fullName evidence="1">uroporphyrinogen-III C-methyltransferase</fullName>
        <ecNumber evidence="1">2.1.1.107</ecNumber>
    </recommendedName>
</protein>
<dbReference type="CDD" id="cd06578">
    <property type="entry name" value="HemD"/>
    <property type="match status" value="1"/>
</dbReference>
<evidence type="ECO:0000259" key="8">
    <source>
        <dbReference type="Pfam" id="PF02602"/>
    </source>
</evidence>
<dbReference type="Gene3D" id="3.40.1010.10">
    <property type="entry name" value="Cobalt-precorrin-4 Transmethylase, Domain 1"/>
    <property type="match status" value="1"/>
</dbReference>
<keyword evidence="10" id="KW-1185">Reference proteome</keyword>
<dbReference type="Gene3D" id="3.30.950.10">
    <property type="entry name" value="Methyltransferase, Cobalt-precorrin-4 Transmethylase, Domain 2"/>
    <property type="match status" value="1"/>
</dbReference>
<keyword evidence="3 6" id="KW-0808">Transferase</keyword>
<gene>
    <name evidence="9" type="ORF">SAMN04487772_10738</name>
</gene>
<dbReference type="SUPFAM" id="SSF69618">
    <property type="entry name" value="HemD-like"/>
    <property type="match status" value="1"/>
</dbReference>
<dbReference type="EC" id="2.1.1.107" evidence="1"/>
<dbReference type="NCBIfam" id="TIGR01469">
    <property type="entry name" value="cobA_cysG_Cterm"/>
    <property type="match status" value="1"/>
</dbReference>
<dbReference type="InterPro" id="IPR003043">
    <property type="entry name" value="Uropor_MeTrfase_CS"/>
</dbReference>
<dbReference type="SUPFAM" id="SSF53790">
    <property type="entry name" value="Tetrapyrrole methylase"/>
    <property type="match status" value="1"/>
</dbReference>
<dbReference type="FunFam" id="3.30.950.10:FF:000001">
    <property type="entry name" value="Siroheme synthase"/>
    <property type="match status" value="1"/>
</dbReference>
<keyword evidence="5" id="KW-0627">Porphyrin biosynthesis</keyword>
<name>A0A1I0BA25_9FIRM</name>
<evidence type="ECO:0000259" key="7">
    <source>
        <dbReference type="Pfam" id="PF00590"/>
    </source>
</evidence>
<reference evidence="9 10" key="1">
    <citation type="submission" date="2016-10" db="EMBL/GenBank/DDBJ databases">
        <authorList>
            <person name="de Groot N.N."/>
        </authorList>
    </citation>
    <scope>NUCLEOTIDE SEQUENCE [LARGE SCALE GENOMIC DNA]</scope>
    <source>
        <strain evidence="9 10">DSM 1801</strain>
    </source>
</reference>
<dbReference type="GO" id="GO:0032259">
    <property type="term" value="P:methylation"/>
    <property type="evidence" value="ECO:0007669"/>
    <property type="project" value="UniProtKB-KW"/>
</dbReference>
<evidence type="ECO:0000256" key="1">
    <source>
        <dbReference type="ARBA" id="ARBA00012162"/>
    </source>
</evidence>
<dbReference type="Pfam" id="PF02602">
    <property type="entry name" value="HEM4"/>
    <property type="match status" value="1"/>
</dbReference>
<dbReference type="InterPro" id="IPR000878">
    <property type="entry name" value="4pyrrol_Mease"/>
</dbReference>
<dbReference type="InterPro" id="IPR003754">
    <property type="entry name" value="4pyrrol_synth_uPrphyn_synth"/>
</dbReference>
<dbReference type="Proteomes" id="UP000199800">
    <property type="component" value="Unassembled WGS sequence"/>
</dbReference>
<dbReference type="OrthoDB" id="9815856at2"/>
<evidence type="ECO:0000256" key="2">
    <source>
        <dbReference type="ARBA" id="ARBA00022603"/>
    </source>
</evidence>
<evidence type="ECO:0000313" key="9">
    <source>
        <dbReference type="EMBL" id="SET03657.1"/>
    </source>
</evidence>
<dbReference type="AlphaFoldDB" id="A0A1I0BA25"/>
<accession>A0A1I0BA25</accession>
<dbReference type="InterPro" id="IPR006366">
    <property type="entry name" value="CobA/CysG_C"/>
</dbReference>
<evidence type="ECO:0000313" key="10">
    <source>
        <dbReference type="Proteomes" id="UP000199800"/>
    </source>
</evidence>
<feature type="domain" description="Tetrapyrrole biosynthesis uroporphyrinogen III synthase" evidence="8">
    <location>
        <begin position="268"/>
        <end position="493"/>
    </location>
</feature>
<evidence type="ECO:0000256" key="6">
    <source>
        <dbReference type="RuleBase" id="RU003960"/>
    </source>
</evidence>
<dbReference type="GO" id="GO:0004852">
    <property type="term" value="F:uroporphyrinogen-III synthase activity"/>
    <property type="evidence" value="ECO:0007669"/>
    <property type="project" value="InterPro"/>
</dbReference>
<dbReference type="InterPro" id="IPR036108">
    <property type="entry name" value="4pyrrol_syn_uPrphyn_synt_sf"/>
</dbReference>
<sequence>MKKAGLVTLVGAGPGDEMLITRKGFRALEDCEVLIYDSLSSDAFLKYIPETCEKIYVGKRCGQHSMKQEEINALLVEKGLEGKNVVRLKGGDPFVFGRGGEEVLALQEQGIPYEVIPGVTSAIAAPAYAGIPVTHRGVSRSFHVITGHTASLDNPLADNLEILAKLKGTLIFLMGLNHLPEIVDGLRKNGKPEESPVALIENGTLPNQRTVKGTLKNIVELAEKENVVSPAIILVGEVAALSMKSTKEKLPLDGAMIGVTGTAKMAGKLSKRLEMEGASVLQYPYLRLESRADLLDKPLEQLQTYQWVVFTSSNAVRLFFGHLQVRRIDIRQLSHLKFAVIGSGTGEELQRFGIFPDFLPSEYTTKVLGTELVKVVGTKERMLIPRAKRGSKELTQILYSHNMLFDEVPFYDVVPDQGELQNFADHMKECEFVTFESSSGVDGFFGLDSKENAKERLSKVMPVCIGEGTADTLSKWGAGKMLVGNDNTIEGMVSVLKAYFSGKEHES</sequence>
<organism evidence="9 10">
    <name type="scientific">[Clostridium] polysaccharolyticum</name>
    <dbReference type="NCBI Taxonomy" id="29364"/>
    <lineage>
        <taxon>Bacteria</taxon>
        <taxon>Bacillati</taxon>
        <taxon>Bacillota</taxon>
        <taxon>Clostridia</taxon>
        <taxon>Lachnospirales</taxon>
        <taxon>Lachnospiraceae</taxon>
    </lineage>
</organism>
<dbReference type="NCBIfam" id="NF004790">
    <property type="entry name" value="PRK06136.1"/>
    <property type="match status" value="1"/>
</dbReference>
<feature type="domain" description="Tetrapyrrole methylase" evidence="7">
    <location>
        <begin position="7"/>
        <end position="218"/>
    </location>
</feature>
<dbReference type="Gene3D" id="3.40.50.10090">
    <property type="match status" value="2"/>
</dbReference>
<keyword evidence="2 6" id="KW-0489">Methyltransferase</keyword>
<dbReference type="STRING" id="29364.SAMN04487772_10738"/>
<dbReference type="InterPro" id="IPR014776">
    <property type="entry name" value="4pyrrole_Mease_sub2"/>
</dbReference>
<dbReference type="CDD" id="cd11642">
    <property type="entry name" value="SUMT"/>
    <property type="match status" value="1"/>
</dbReference>
<dbReference type="InterPro" id="IPR035996">
    <property type="entry name" value="4pyrrol_Methylase_sf"/>
</dbReference>
<dbReference type="EMBL" id="FOHN01000007">
    <property type="protein sequence ID" value="SET03657.1"/>
    <property type="molecule type" value="Genomic_DNA"/>
</dbReference>
<dbReference type="InterPro" id="IPR014777">
    <property type="entry name" value="4pyrrole_Mease_sub1"/>
</dbReference>
<dbReference type="FunFam" id="3.40.1010.10:FF:000001">
    <property type="entry name" value="Siroheme synthase"/>
    <property type="match status" value="1"/>
</dbReference>
<dbReference type="PROSITE" id="PS00840">
    <property type="entry name" value="SUMT_2"/>
    <property type="match status" value="1"/>
</dbReference>
<evidence type="ECO:0000256" key="3">
    <source>
        <dbReference type="ARBA" id="ARBA00022679"/>
    </source>
</evidence>
<dbReference type="RefSeq" id="WP_092477389.1">
    <property type="nucleotide sequence ID" value="NZ_FOHN01000007.1"/>
</dbReference>
<dbReference type="GO" id="GO:0019354">
    <property type="term" value="P:siroheme biosynthetic process"/>
    <property type="evidence" value="ECO:0007669"/>
    <property type="project" value="InterPro"/>
</dbReference>
<dbReference type="PANTHER" id="PTHR45790:SF3">
    <property type="entry name" value="S-ADENOSYL-L-METHIONINE-DEPENDENT UROPORPHYRINOGEN III METHYLTRANSFERASE, CHLOROPLASTIC"/>
    <property type="match status" value="1"/>
</dbReference>
<proteinExistence type="inferred from homology"/>
<dbReference type="InterPro" id="IPR050161">
    <property type="entry name" value="Siro_Cobalamin_biosynth"/>
</dbReference>
<dbReference type="Pfam" id="PF00590">
    <property type="entry name" value="TP_methylase"/>
    <property type="match status" value="1"/>
</dbReference>
<dbReference type="GO" id="GO:0004851">
    <property type="term" value="F:uroporphyrin-III C-methyltransferase activity"/>
    <property type="evidence" value="ECO:0007669"/>
    <property type="project" value="UniProtKB-EC"/>
</dbReference>